<dbReference type="InterPro" id="IPR036259">
    <property type="entry name" value="MFS_trans_sf"/>
</dbReference>
<dbReference type="InParanoid" id="G0R5C8"/>
<dbReference type="PROSITE" id="PS50082">
    <property type="entry name" value="WD_REPEATS_2"/>
    <property type="match status" value="1"/>
</dbReference>
<evidence type="ECO:0000256" key="5">
    <source>
        <dbReference type="SAM" id="Phobius"/>
    </source>
</evidence>
<reference evidence="6 7" key="1">
    <citation type="submission" date="2011-07" db="EMBL/GenBank/DDBJ databases">
        <authorList>
            <person name="Coyne R."/>
            <person name="Brami D."/>
            <person name="Johnson J."/>
            <person name="Hostetler J."/>
            <person name="Hannick L."/>
            <person name="Clark T."/>
            <person name="Cassidy-Hanley D."/>
            <person name="Inman J."/>
        </authorList>
    </citation>
    <scope>NUCLEOTIDE SEQUENCE [LARGE SCALE GENOMIC DNA]</scope>
    <source>
        <strain evidence="6 7">G5</strain>
    </source>
</reference>
<dbReference type="EMBL" id="GL984368">
    <property type="protein sequence ID" value="EGR27317.1"/>
    <property type="molecule type" value="Genomic_DNA"/>
</dbReference>
<sequence>MDKYGVLNFNLSDQTHPQMKLQFVVLCFLFGIQVTVGLSIPFLFYHPQSLMCKIENQWQSCTEQQMCQNKYEYKYNENEHYKSISMEFNLLCGQQKLQESAMLSFSLIGQVVGYLLNMLFEIPKPHKAKMLFFTVIIEFFWLCSVKVVVLNAFFLTIVLFGWNLLFAFYFGQQYAYICDVYSATINNVAPVALGFIQPFFGLFYLWYANSNGNWKDHLVNFTAIPLLIFGIMWFYTYDYRNDQNEVVKQEKSRLARIDTNNFITELFHKYAELITQPKLLNNTIMYLVTWVTSCLAYTSSFLVFNDIRHGSFLQNLLISQFFDVFGAFLAWIFVLNFPTRNVMFISSIIAGFIQVFTIGVGDKSSYLIEMGPIVMSKYFKSIIVGGLLIVVPQLMPYRYLVLLFTLSNMATLGLSAAVPFYKMLMDELKINIFVVFGVLAFVGSYYIRKWTYKEDLGITESQPQYVEGQQGNQMTQAIQGGIQPIRGKTHKSEENREKNHEAFLPGTPKSSKQPVDGHQSEKPKVVPISRSQRIDHVQGTDITIENKYVLGNANTKIFSVKFDHEDKYVACACENGEIRIFNTKSGKLSYTFFSSRPNIPFSYVRWRPQGQSQKTRNVFVSLSSEGEIQHFHLASGKLLSLKKVDSFDPQLYCMDYNINATNFAVCGSEPIIRVYDEETREQILKLGGDQMSTSGHSSRVFCIKYDKEDYNILYTGGWDFRVVIWDVREKKALQKGIYGPLICGDGIDLNGNYILTSSWTETNQLQIWDRRTYKLVSDIDWDVTLKSNAPVFLYAGQFSKDEGGTFILAGGSNTNEVKLFDRDNQNKAFCCITEFSKEVDTVDFGNKGELFATAGGDGLCRIFKMNM</sequence>
<feature type="transmembrane region" description="Helical" evidence="5">
    <location>
        <begin position="430"/>
        <end position="447"/>
    </location>
</feature>
<dbReference type="PANTHER" id="PTHR47822:SF2">
    <property type="entry name" value="F-BOX AND WD-40 DOMAIN PROTEIN 7"/>
    <property type="match status" value="1"/>
</dbReference>
<feature type="repeat" description="WD" evidence="3">
    <location>
        <begin position="693"/>
        <end position="735"/>
    </location>
</feature>
<keyword evidence="5" id="KW-1133">Transmembrane helix</keyword>
<proteinExistence type="predicted"/>
<dbReference type="PANTHER" id="PTHR47822">
    <property type="entry name" value="CARBOHYDRATE BINDING DOMAIN CONTAINING PROTEIN"/>
    <property type="match status" value="1"/>
</dbReference>
<dbReference type="PROSITE" id="PS00678">
    <property type="entry name" value="WD_REPEATS_1"/>
    <property type="match status" value="1"/>
</dbReference>
<dbReference type="InterPro" id="IPR036322">
    <property type="entry name" value="WD40_repeat_dom_sf"/>
</dbReference>
<evidence type="ECO:0000256" key="2">
    <source>
        <dbReference type="ARBA" id="ARBA00022737"/>
    </source>
</evidence>
<evidence type="ECO:0000313" key="6">
    <source>
        <dbReference type="EMBL" id="EGR27317.1"/>
    </source>
</evidence>
<dbReference type="InterPro" id="IPR015943">
    <property type="entry name" value="WD40/YVTN_repeat-like_dom_sf"/>
</dbReference>
<dbReference type="GeneID" id="14903391"/>
<dbReference type="Proteomes" id="UP000008983">
    <property type="component" value="Unassembled WGS sequence"/>
</dbReference>
<dbReference type="EC" id="2.3.1.48" evidence="6"/>
<keyword evidence="2" id="KW-0677">Repeat</keyword>
<dbReference type="GO" id="GO:0061733">
    <property type="term" value="F:protein-lysine-acetyltransferase activity"/>
    <property type="evidence" value="ECO:0007669"/>
    <property type="project" value="UniProtKB-EC"/>
</dbReference>
<feature type="region of interest" description="Disordered" evidence="4">
    <location>
        <begin position="488"/>
        <end position="526"/>
    </location>
</feature>
<evidence type="ECO:0000256" key="1">
    <source>
        <dbReference type="ARBA" id="ARBA00022574"/>
    </source>
</evidence>
<gene>
    <name evidence="6" type="ORF">IMG5_197850</name>
</gene>
<evidence type="ECO:0000256" key="3">
    <source>
        <dbReference type="PROSITE-ProRule" id="PRU00221"/>
    </source>
</evidence>
<dbReference type="SUPFAM" id="SSF50978">
    <property type="entry name" value="WD40 repeat-like"/>
    <property type="match status" value="1"/>
</dbReference>
<dbReference type="SUPFAM" id="SSF103473">
    <property type="entry name" value="MFS general substrate transporter"/>
    <property type="match status" value="1"/>
</dbReference>
<dbReference type="RefSeq" id="XP_004024201.1">
    <property type="nucleotide sequence ID" value="XM_004024152.1"/>
</dbReference>
<dbReference type="STRING" id="857967.G0R5C8"/>
<keyword evidence="7" id="KW-1185">Reference proteome</keyword>
<dbReference type="OrthoDB" id="439331at2759"/>
<keyword evidence="1 3" id="KW-0853">WD repeat</keyword>
<protein>
    <submittedName>
        <fullName evidence="6">WD repeat protein</fullName>
        <ecNumber evidence="6">2.3.1.48</ecNumber>
    </submittedName>
</protein>
<feature type="transmembrane region" description="Helical" evidence="5">
    <location>
        <begin position="218"/>
        <end position="236"/>
    </location>
</feature>
<keyword evidence="6" id="KW-0808">Transferase</keyword>
<dbReference type="SMART" id="SM00320">
    <property type="entry name" value="WD40"/>
    <property type="match status" value="5"/>
</dbReference>
<feature type="transmembrane region" description="Helical" evidence="5">
    <location>
        <begin position="284"/>
        <end position="304"/>
    </location>
</feature>
<keyword evidence="6" id="KW-0012">Acyltransferase</keyword>
<organism evidence="6 7">
    <name type="scientific">Ichthyophthirius multifiliis</name>
    <name type="common">White spot disease agent</name>
    <name type="synonym">Ich</name>
    <dbReference type="NCBI Taxonomy" id="5932"/>
    <lineage>
        <taxon>Eukaryota</taxon>
        <taxon>Sar</taxon>
        <taxon>Alveolata</taxon>
        <taxon>Ciliophora</taxon>
        <taxon>Intramacronucleata</taxon>
        <taxon>Oligohymenophorea</taxon>
        <taxon>Hymenostomatida</taxon>
        <taxon>Ophryoglenina</taxon>
        <taxon>Ichthyophthirius</taxon>
    </lineage>
</organism>
<name>G0R5C8_ICHMU</name>
<feature type="transmembrane region" description="Helical" evidence="5">
    <location>
        <begin position="373"/>
        <end position="391"/>
    </location>
</feature>
<dbReference type="Pfam" id="PF00400">
    <property type="entry name" value="WD40"/>
    <property type="match status" value="2"/>
</dbReference>
<feature type="transmembrane region" description="Helical" evidence="5">
    <location>
        <begin position="21"/>
        <end position="44"/>
    </location>
</feature>
<feature type="compositionally biased region" description="Basic and acidic residues" evidence="4">
    <location>
        <begin position="490"/>
        <end position="501"/>
    </location>
</feature>
<keyword evidence="5" id="KW-0812">Transmembrane</keyword>
<evidence type="ECO:0000313" key="7">
    <source>
        <dbReference type="Proteomes" id="UP000008983"/>
    </source>
</evidence>
<accession>G0R5C8</accession>
<feature type="transmembrane region" description="Helical" evidence="5">
    <location>
        <begin position="132"/>
        <end position="165"/>
    </location>
</feature>
<dbReference type="Gene3D" id="2.130.10.10">
    <property type="entry name" value="YVTN repeat-like/Quinoprotein amine dehydrogenase"/>
    <property type="match status" value="3"/>
</dbReference>
<dbReference type="InterPro" id="IPR001680">
    <property type="entry name" value="WD40_rpt"/>
</dbReference>
<keyword evidence="5" id="KW-0472">Membrane</keyword>
<feature type="transmembrane region" description="Helical" evidence="5">
    <location>
        <begin position="185"/>
        <end position="206"/>
    </location>
</feature>
<dbReference type="eggNOG" id="KOG0284">
    <property type="taxonomic scope" value="Eukaryota"/>
</dbReference>
<feature type="transmembrane region" description="Helical" evidence="5">
    <location>
        <begin position="316"/>
        <end position="337"/>
    </location>
</feature>
<feature type="transmembrane region" description="Helical" evidence="5">
    <location>
        <begin position="397"/>
        <end position="418"/>
    </location>
</feature>
<dbReference type="AlphaFoldDB" id="G0R5C8"/>
<dbReference type="InterPro" id="IPR019775">
    <property type="entry name" value="WD40_repeat_CS"/>
</dbReference>
<dbReference type="PROSITE" id="PS50294">
    <property type="entry name" value="WD_REPEATS_REGION"/>
    <property type="match status" value="1"/>
</dbReference>
<evidence type="ECO:0000256" key="4">
    <source>
        <dbReference type="SAM" id="MobiDB-lite"/>
    </source>
</evidence>
<feature type="transmembrane region" description="Helical" evidence="5">
    <location>
        <begin position="101"/>
        <end position="120"/>
    </location>
</feature>
<feature type="transmembrane region" description="Helical" evidence="5">
    <location>
        <begin position="343"/>
        <end position="361"/>
    </location>
</feature>